<gene>
    <name evidence="1" type="ORF">XNOV1_A015547</name>
</gene>
<protein>
    <submittedName>
        <fullName evidence="1">Uncharacterized protein</fullName>
    </submittedName>
</protein>
<name>A0AAV1HM41_XYRNO</name>
<organism evidence="1 2">
    <name type="scientific">Xyrichtys novacula</name>
    <name type="common">Pearly razorfish</name>
    <name type="synonym">Hemipteronotus novacula</name>
    <dbReference type="NCBI Taxonomy" id="13765"/>
    <lineage>
        <taxon>Eukaryota</taxon>
        <taxon>Metazoa</taxon>
        <taxon>Chordata</taxon>
        <taxon>Craniata</taxon>
        <taxon>Vertebrata</taxon>
        <taxon>Euteleostomi</taxon>
        <taxon>Actinopterygii</taxon>
        <taxon>Neopterygii</taxon>
        <taxon>Teleostei</taxon>
        <taxon>Neoteleostei</taxon>
        <taxon>Acanthomorphata</taxon>
        <taxon>Eupercaria</taxon>
        <taxon>Labriformes</taxon>
        <taxon>Labridae</taxon>
        <taxon>Xyrichtys</taxon>
    </lineage>
</organism>
<evidence type="ECO:0000313" key="1">
    <source>
        <dbReference type="EMBL" id="CAJ1086916.1"/>
    </source>
</evidence>
<evidence type="ECO:0000313" key="2">
    <source>
        <dbReference type="Proteomes" id="UP001178508"/>
    </source>
</evidence>
<proteinExistence type="predicted"/>
<sequence>MSPVSVQNLIQNQALHKLLNQYRVRSAAGRLRAVSALRRVRTSGSRARQVPQLRGSESPRSYLPESLRILRTRGLDLQAESPEVKGLKPQSESRFQFQCKVSER</sequence>
<keyword evidence="2" id="KW-1185">Reference proteome</keyword>
<dbReference type="Proteomes" id="UP001178508">
    <property type="component" value="Chromosome 24"/>
</dbReference>
<dbReference type="EMBL" id="OY660887">
    <property type="protein sequence ID" value="CAJ1086916.1"/>
    <property type="molecule type" value="Genomic_DNA"/>
</dbReference>
<reference evidence="1" key="1">
    <citation type="submission" date="2023-08" db="EMBL/GenBank/DDBJ databases">
        <authorList>
            <person name="Alioto T."/>
            <person name="Alioto T."/>
            <person name="Gomez Garrido J."/>
        </authorList>
    </citation>
    <scope>NUCLEOTIDE SEQUENCE</scope>
</reference>
<dbReference type="AlphaFoldDB" id="A0AAV1HM41"/>
<accession>A0AAV1HM41</accession>